<dbReference type="Gene3D" id="3.40.50.720">
    <property type="entry name" value="NAD(P)-binding Rossmann-like Domain"/>
    <property type="match status" value="1"/>
</dbReference>
<organism evidence="4 5">
    <name type="scientific">Gulosibacter molinativorax</name>
    <dbReference type="NCBI Taxonomy" id="256821"/>
    <lineage>
        <taxon>Bacteria</taxon>
        <taxon>Bacillati</taxon>
        <taxon>Actinomycetota</taxon>
        <taxon>Actinomycetes</taxon>
        <taxon>Micrococcales</taxon>
        <taxon>Microbacteriaceae</taxon>
        <taxon>Gulosibacter</taxon>
    </lineage>
</organism>
<dbReference type="InterPro" id="IPR036291">
    <property type="entry name" value="NAD(P)-bd_dom_sf"/>
</dbReference>
<name>A0ABT7C8A1_9MICO</name>
<dbReference type="Proteomes" id="UP001170379">
    <property type="component" value="Unassembled WGS sequence"/>
</dbReference>
<evidence type="ECO:0000256" key="2">
    <source>
        <dbReference type="ARBA" id="ARBA00023002"/>
    </source>
</evidence>
<gene>
    <name evidence="4" type="ORF">C7K25_08430</name>
</gene>
<protein>
    <submittedName>
        <fullName evidence="4">KR domain-containing protein</fullName>
    </submittedName>
</protein>
<dbReference type="PANTHER" id="PTHR43391:SF94">
    <property type="entry name" value="OXIDOREDUCTASE-RELATED"/>
    <property type="match status" value="1"/>
</dbReference>
<dbReference type="EMBL" id="PXVD01000012">
    <property type="protein sequence ID" value="MDJ1371392.1"/>
    <property type="molecule type" value="Genomic_DNA"/>
</dbReference>
<evidence type="ECO:0000256" key="3">
    <source>
        <dbReference type="RuleBase" id="RU000363"/>
    </source>
</evidence>
<evidence type="ECO:0000256" key="1">
    <source>
        <dbReference type="ARBA" id="ARBA00006484"/>
    </source>
</evidence>
<dbReference type="PRINTS" id="PR00081">
    <property type="entry name" value="GDHRDH"/>
</dbReference>
<comment type="caution">
    <text evidence="4">The sequence shown here is derived from an EMBL/GenBank/DDBJ whole genome shotgun (WGS) entry which is preliminary data.</text>
</comment>
<dbReference type="Pfam" id="PF00106">
    <property type="entry name" value="adh_short"/>
    <property type="match status" value="1"/>
</dbReference>
<accession>A0ABT7C8A1</accession>
<sequence>MSMADRICSSALPRESYSMNHALSVPHSTKKTVFITGGASGIGLATATKLAAQGCRIALVDRAGDEVALAAQRLGAEHIGIEADVTSIESLESAAAKVMTEFGRIDAIVANAGIGSASTVRASSSEQLLRIIDVNLAGQIRTVKATLEYVIASRGYITFTCSAAVLKHTPKSSVYAAAKAGIDAFAGALRLEVLHHGVDVGVFYPGWTKTPMLQGPASRAETSKGLPWPFNITNSVDDVADAYAGSILRRARTTYVPRIYRLFHALRPIHTGSNWDRRQRASAAENVRAWEVDLDTRNENQLNGAQQ</sequence>
<dbReference type="CDD" id="cd05233">
    <property type="entry name" value="SDR_c"/>
    <property type="match status" value="1"/>
</dbReference>
<reference evidence="4" key="2">
    <citation type="journal article" date="2022" name="Sci. Rep.">
        <title>In silico prediction of the enzymes involved in the degradation of the herbicide molinate by Gulosibacter molinativorax ON4T.</title>
        <authorList>
            <person name="Lopes A.R."/>
            <person name="Bunin E."/>
            <person name="Viana A.T."/>
            <person name="Froufe H."/>
            <person name="Munoz-Merida A."/>
            <person name="Pinho D."/>
            <person name="Figueiredo J."/>
            <person name="Barroso C."/>
            <person name="Vaz-Moreira I."/>
            <person name="Bellanger X."/>
            <person name="Egas C."/>
            <person name="Nunes O.C."/>
        </authorList>
    </citation>
    <scope>NUCLEOTIDE SEQUENCE</scope>
    <source>
        <strain evidence="4">ON4</strain>
    </source>
</reference>
<comment type="similarity">
    <text evidence="1 3">Belongs to the short-chain dehydrogenases/reductases (SDR) family.</text>
</comment>
<dbReference type="InterPro" id="IPR002347">
    <property type="entry name" value="SDR_fam"/>
</dbReference>
<keyword evidence="5" id="KW-1185">Reference proteome</keyword>
<dbReference type="PRINTS" id="PR00080">
    <property type="entry name" value="SDRFAMILY"/>
</dbReference>
<dbReference type="InterPro" id="IPR020904">
    <property type="entry name" value="Sc_DH/Rdtase_CS"/>
</dbReference>
<dbReference type="PROSITE" id="PS00061">
    <property type="entry name" value="ADH_SHORT"/>
    <property type="match status" value="1"/>
</dbReference>
<proteinExistence type="inferred from homology"/>
<evidence type="ECO:0000313" key="4">
    <source>
        <dbReference type="EMBL" id="MDJ1371392.1"/>
    </source>
</evidence>
<dbReference type="PANTHER" id="PTHR43391">
    <property type="entry name" value="RETINOL DEHYDROGENASE-RELATED"/>
    <property type="match status" value="1"/>
</dbReference>
<evidence type="ECO:0000313" key="5">
    <source>
        <dbReference type="Proteomes" id="UP001170379"/>
    </source>
</evidence>
<reference evidence="4" key="1">
    <citation type="submission" date="2018-03" db="EMBL/GenBank/DDBJ databases">
        <authorList>
            <person name="Nunes O.C."/>
            <person name="Lopes A.R."/>
            <person name="Froufe H."/>
            <person name="Munoz-Merida A."/>
            <person name="Barroso C."/>
            <person name="Egas C."/>
        </authorList>
    </citation>
    <scope>NUCLEOTIDE SEQUENCE</scope>
    <source>
        <strain evidence="4">ON4</strain>
    </source>
</reference>
<keyword evidence="2" id="KW-0560">Oxidoreductase</keyword>
<dbReference type="SUPFAM" id="SSF51735">
    <property type="entry name" value="NAD(P)-binding Rossmann-fold domains"/>
    <property type="match status" value="1"/>
</dbReference>